<evidence type="ECO:0000256" key="5">
    <source>
        <dbReference type="ARBA" id="ARBA00051722"/>
    </source>
</evidence>
<sequence>MGLADIHIHLLFGVDDGAKDEDEMHAMLDAAYQAGTRVLCCTPHFHPGYFGDNYDKVNAAFKRLSSYVQKTYPDMALYLGNELRYEPECVNWLRQGVCRTVNGTRYVLVDFSETAPEKVIGNGLHALLNAGYIPILAHVERYRSLHGRIPAIQAFWHDGVVLQADTQSLLRGFGLLVQRQCRKLLSLGLIDLFSSDAHNCSSRPPEMLTCFNYINKKYGADYAAALCCDNAIRLLRGEAVRKDFS</sequence>
<evidence type="ECO:0000256" key="4">
    <source>
        <dbReference type="ARBA" id="ARBA00022912"/>
    </source>
</evidence>
<dbReference type="PIRSF" id="PIRSF016557">
    <property type="entry name" value="Caps_synth_CpsB"/>
    <property type="match status" value="1"/>
</dbReference>
<dbReference type="RefSeq" id="WP_302928330.1">
    <property type="nucleotide sequence ID" value="NZ_JAJEPW010000012.1"/>
</dbReference>
<evidence type="ECO:0000313" key="7">
    <source>
        <dbReference type="Proteomes" id="UP001199319"/>
    </source>
</evidence>
<dbReference type="EC" id="3.1.3.48" evidence="2"/>
<comment type="catalytic activity">
    <reaction evidence="5">
        <text>O-phospho-L-tyrosyl-[protein] + H2O = L-tyrosyl-[protein] + phosphate</text>
        <dbReference type="Rhea" id="RHEA:10684"/>
        <dbReference type="Rhea" id="RHEA-COMP:10136"/>
        <dbReference type="Rhea" id="RHEA-COMP:20101"/>
        <dbReference type="ChEBI" id="CHEBI:15377"/>
        <dbReference type="ChEBI" id="CHEBI:43474"/>
        <dbReference type="ChEBI" id="CHEBI:46858"/>
        <dbReference type="ChEBI" id="CHEBI:61978"/>
        <dbReference type="EC" id="3.1.3.48"/>
    </reaction>
</comment>
<dbReference type="Pfam" id="PF19567">
    <property type="entry name" value="CpsB_CapC"/>
    <property type="match status" value="1"/>
</dbReference>
<dbReference type="PANTHER" id="PTHR39181:SF1">
    <property type="entry name" value="TYROSINE-PROTEIN PHOSPHATASE YWQE"/>
    <property type="match status" value="1"/>
</dbReference>
<dbReference type="SUPFAM" id="SSF89550">
    <property type="entry name" value="PHP domain-like"/>
    <property type="match status" value="1"/>
</dbReference>
<comment type="similarity">
    <text evidence="1">Belongs to the metallo-dependent hydrolases superfamily. CpsB/CapC family.</text>
</comment>
<dbReference type="GO" id="GO:0004725">
    <property type="term" value="F:protein tyrosine phosphatase activity"/>
    <property type="evidence" value="ECO:0007669"/>
    <property type="project" value="UniProtKB-EC"/>
</dbReference>
<dbReference type="Gene3D" id="3.20.20.140">
    <property type="entry name" value="Metal-dependent hydrolases"/>
    <property type="match status" value="1"/>
</dbReference>
<dbReference type="GO" id="GO:0030145">
    <property type="term" value="F:manganese ion binding"/>
    <property type="evidence" value="ECO:0007669"/>
    <property type="project" value="InterPro"/>
</dbReference>
<name>A0AAE3AAJ0_9FIRM</name>
<comment type="caution">
    <text evidence="6">The sequence shown here is derived from an EMBL/GenBank/DDBJ whole genome shotgun (WGS) entry which is preliminary data.</text>
</comment>
<dbReference type="InterPro" id="IPR016667">
    <property type="entry name" value="Caps_polysacc_synth_CpsB/CapC"/>
</dbReference>
<accession>A0AAE3AAJ0</accession>
<dbReference type="AlphaFoldDB" id="A0AAE3AAJ0"/>
<protein>
    <recommendedName>
        <fullName evidence="2">protein-tyrosine-phosphatase</fullName>
        <ecNumber evidence="2">3.1.3.48</ecNumber>
    </recommendedName>
</protein>
<dbReference type="Proteomes" id="UP001199319">
    <property type="component" value="Unassembled WGS sequence"/>
</dbReference>
<dbReference type="EMBL" id="JAJEPW010000012">
    <property type="protein sequence ID" value="MCC2129032.1"/>
    <property type="molecule type" value="Genomic_DNA"/>
</dbReference>
<dbReference type="InterPro" id="IPR016195">
    <property type="entry name" value="Pol/histidinol_Pase-like"/>
</dbReference>
<evidence type="ECO:0000313" key="6">
    <source>
        <dbReference type="EMBL" id="MCC2129032.1"/>
    </source>
</evidence>
<reference evidence="6" key="1">
    <citation type="submission" date="2021-10" db="EMBL/GenBank/DDBJ databases">
        <title>Anaerobic single-cell dispensing facilitates the cultivation of human gut bacteria.</title>
        <authorList>
            <person name="Afrizal A."/>
        </authorList>
    </citation>
    <scope>NUCLEOTIDE SEQUENCE</scope>
    <source>
        <strain evidence="6">CLA-AA-H272</strain>
    </source>
</reference>
<gene>
    <name evidence="6" type="ORF">LKD37_05800</name>
</gene>
<organism evidence="6 7">
    <name type="scientific">Brotocaccenecus cirricatena</name>
    <dbReference type="NCBI Taxonomy" id="3064195"/>
    <lineage>
        <taxon>Bacteria</taxon>
        <taxon>Bacillati</taxon>
        <taxon>Bacillota</taxon>
        <taxon>Clostridia</taxon>
        <taxon>Eubacteriales</taxon>
        <taxon>Oscillospiraceae</taxon>
        <taxon>Brotocaccenecus</taxon>
    </lineage>
</organism>
<evidence type="ECO:0000256" key="1">
    <source>
        <dbReference type="ARBA" id="ARBA00005750"/>
    </source>
</evidence>
<evidence type="ECO:0000256" key="2">
    <source>
        <dbReference type="ARBA" id="ARBA00013064"/>
    </source>
</evidence>
<keyword evidence="3" id="KW-0378">Hydrolase</keyword>
<proteinExistence type="inferred from homology"/>
<dbReference type="PANTHER" id="PTHR39181">
    <property type="entry name" value="TYROSINE-PROTEIN PHOSPHATASE YWQE"/>
    <property type="match status" value="1"/>
</dbReference>
<keyword evidence="4" id="KW-0904">Protein phosphatase</keyword>
<evidence type="ECO:0000256" key="3">
    <source>
        <dbReference type="ARBA" id="ARBA00022801"/>
    </source>
</evidence>
<keyword evidence="7" id="KW-1185">Reference proteome</keyword>